<dbReference type="EC" id="3.1.11.5" evidence="7"/>
<dbReference type="Proteomes" id="UP000345637">
    <property type="component" value="Unassembled WGS sequence"/>
</dbReference>
<accession>A0A485BVH9</accession>
<dbReference type="SUPFAM" id="SSF52540">
    <property type="entry name" value="P-loop containing nucleoside triphosphate hydrolases"/>
    <property type="match status" value="1"/>
</dbReference>
<dbReference type="GO" id="GO:0004386">
    <property type="term" value="F:helicase activity"/>
    <property type="evidence" value="ECO:0007669"/>
    <property type="project" value="UniProtKB-KW"/>
</dbReference>
<keyword evidence="2 7" id="KW-0378">Hydrolase</keyword>
<proteinExistence type="predicted"/>
<feature type="region of interest" description="Disordered" evidence="5">
    <location>
        <begin position="76"/>
        <end position="100"/>
    </location>
</feature>
<evidence type="ECO:0000256" key="4">
    <source>
        <dbReference type="ARBA" id="ARBA00022840"/>
    </source>
</evidence>
<evidence type="ECO:0000313" key="8">
    <source>
        <dbReference type="Proteomes" id="UP000345637"/>
    </source>
</evidence>
<protein>
    <submittedName>
        <fullName evidence="7">Exodeoxyribonuclease V beta chain</fullName>
        <ecNumber evidence="7">3.1.11.5</ecNumber>
    </submittedName>
</protein>
<keyword evidence="1" id="KW-0547">Nucleotide-binding</keyword>
<name>A0A485BVH9_RAOPL</name>
<keyword evidence="4" id="KW-0067">ATP-binding</keyword>
<dbReference type="Pfam" id="PF00580">
    <property type="entry name" value="UvrD-helicase"/>
    <property type="match status" value="1"/>
</dbReference>
<organism evidence="7 8">
    <name type="scientific">Raoultella planticola</name>
    <name type="common">Klebsiella planticola</name>
    <dbReference type="NCBI Taxonomy" id="575"/>
    <lineage>
        <taxon>Bacteria</taxon>
        <taxon>Pseudomonadati</taxon>
        <taxon>Pseudomonadota</taxon>
        <taxon>Gammaproteobacteria</taxon>
        <taxon>Enterobacterales</taxon>
        <taxon>Enterobacteriaceae</taxon>
        <taxon>Klebsiella/Raoultella group</taxon>
        <taxon>Raoultella</taxon>
    </lineage>
</organism>
<evidence type="ECO:0000256" key="3">
    <source>
        <dbReference type="ARBA" id="ARBA00022806"/>
    </source>
</evidence>
<gene>
    <name evidence="7" type="primary">recB_2</name>
    <name evidence="7" type="ORF">NCTC12998_04706</name>
</gene>
<evidence type="ECO:0000313" key="7">
    <source>
        <dbReference type="EMBL" id="VFS75718.1"/>
    </source>
</evidence>
<dbReference type="AlphaFoldDB" id="A0A485BVH9"/>
<dbReference type="InterPro" id="IPR014016">
    <property type="entry name" value="UvrD-like_ATP-bd"/>
</dbReference>
<dbReference type="EMBL" id="CAADJE010000025">
    <property type="protein sequence ID" value="VFS75718.1"/>
    <property type="molecule type" value="Genomic_DNA"/>
</dbReference>
<reference evidence="7 8" key="1">
    <citation type="submission" date="2019-03" db="EMBL/GenBank/DDBJ databases">
        <authorList>
            <consortium name="Pathogen Informatics"/>
        </authorList>
    </citation>
    <scope>NUCLEOTIDE SEQUENCE [LARGE SCALE GENOMIC DNA]</scope>
    <source>
        <strain evidence="7 8">NCTC12998</strain>
    </source>
</reference>
<sequence>MLENSGLDRRKFNRGNQGKWIEKINAWAQEETLGYQLPDALEKFSQAFLHERTKAGGEPPVHPLFSAVEELLSSPLTADGSGYRQGDGGDPRSGRPESVGAASSVLMTCSVGWMMPLRGESGEALASAIRQRFPVAMIDEFQDTDPQQYRFFAVSGGSSRRRRCCLSATPSRPSMPSAARIFSPI</sequence>
<evidence type="ECO:0000256" key="1">
    <source>
        <dbReference type="ARBA" id="ARBA00022741"/>
    </source>
</evidence>
<feature type="domain" description="UvrD-like helicase ATP-binding" evidence="6">
    <location>
        <begin position="122"/>
        <end position="153"/>
    </location>
</feature>
<evidence type="ECO:0000259" key="6">
    <source>
        <dbReference type="Pfam" id="PF00580"/>
    </source>
</evidence>
<evidence type="ECO:0000256" key="2">
    <source>
        <dbReference type="ARBA" id="ARBA00022801"/>
    </source>
</evidence>
<dbReference type="Gene3D" id="1.10.3170.10">
    <property type="entry name" value="Recbcd, chain B, domain 2"/>
    <property type="match status" value="1"/>
</dbReference>
<dbReference type="GO" id="GO:0005524">
    <property type="term" value="F:ATP binding"/>
    <property type="evidence" value="ECO:0007669"/>
    <property type="project" value="UniProtKB-KW"/>
</dbReference>
<dbReference type="InterPro" id="IPR027417">
    <property type="entry name" value="P-loop_NTPase"/>
</dbReference>
<keyword evidence="3" id="KW-0347">Helicase</keyword>
<dbReference type="GO" id="GO:0008854">
    <property type="term" value="F:exodeoxyribonuclease V activity"/>
    <property type="evidence" value="ECO:0007669"/>
    <property type="project" value="UniProtKB-EC"/>
</dbReference>
<dbReference type="Gene3D" id="3.40.50.300">
    <property type="entry name" value="P-loop containing nucleotide triphosphate hydrolases"/>
    <property type="match status" value="1"/>
</dbReference>
<evidence type="ECO:0000256" key="5">
    <source>
        <dbReference type="SAM" id="MobiDB-lite"/>
    </source>
</evidence>